<accession>A0AAW1QCB4</accession>
<sequence length="275" mass="31248">MHTSTGQEQLRGVVKSFGPLPGLQVPTSCPRATCRRQLRRQAKAAAQSATPVEDPFAKKEVYHDGPINSFFIKYFSAKMAEQLGRKEYAPGYEGIVELSKEIVRGRSSKQQQETVSNILGSLLPPDAGSVFRKLFPFSQWSAELNARITMQFFAWLVGPMEMKDVEVEYKGQQQIWRSGVHIKKCRYLEQAECKGMCVNMCKMSTQKFFTETFGLPLTMVPNFEDLSCDMLYGQMPPPLEQDEAYLEPCFSQHCNIPQKRAGRPCPKIDTRREGR</sequence>
<dbReference type="EMBL" id="JALJOS010000052">
    <property type="protein sequence ID" value="KAK9818956.1"/>
    <property type="molecule type" value="Genomic_DNA"/>
</dbReference>
<feature type="domain" description="Beta-carotene isomerase D27-like C-terminal" evidence="1">
    <location>
        <begin position="155"/>
        <end position="240"/>
    </location>
</feature>
<evidence type="ECO:0000313" key="2">
    <source>
        <dbReference type="EMBL" id="KAK9818956.1"/>
    </source>
</evidence>
<keyword evidence="3" id="KW-1185">Reference proteome</keyword>
<dbReference type="Pfam" id="PF13225">
    <property type="entry name" value="D27-like_C"/>
    <property type="match status" value="1"/>
</dbReference>
<gene>
    <name evidence="2" type="ORF">WJX74_007285</name>
</gene>
<proteinExistence type="predicted"/>
<name>A0AAW1QCB4_9CHLO</name>
<dbReference type="InterPro" id="IPR025114">
    <property type="entry name" value="D27-like_C"/>
</dbReference>
<comment type="caution">
    <text evidence="2">The sequence shown here is derived from an EMBL/GenBank/DDBJ whole genome shotgun (WGS) entry which is preliminary data.</text>
</comment>
<dbReference type="InterPro" id="IPR038938">
    <property type="entry name" value="D27-like"/>
</dbReference>
<evidence type="ECO:0000313" key="3">
    <source>
        <dbReference type="Proteomes" id="UP001438707"/>
    </source>
</evidence>
<reference evidence="2 3" key="1">
    <citation type="journal article" date="2024" name="Nat. Commun.">
        <title>Phylogenomics reveals the evolutionary origins of lichenization in chlorophyte algae.</title>
        <authorList>
            <person name="Puginier C."/>
            <person name="Libourel C."/>
            <person name="Otte J."/>
            <person name="Skaloud P."/>
            <person name="Haon M."/>
            <person name="Grisel S."/>
            <person name="Petersen M."/>
            <person name="Berrin J.G."/>
            <person name="Delaux P.M."/>
            <person name="Dal Grande F."/>
            <person name="Keller J."/>
        </authorList>
    </citation>
    <scope>NUCLEOTIDE SEQUENCE [LARGE SCALE GENOMIC DNA]</scope>
    <source>
        <strain evidence="2 3">SAG 2145</strain>
    </source>
</reference>
<dbReference type="PANTHER" id="PTHR33591">
    <property type="entry name" value="BETA-CAROTENE ISOMERASE D27"/>
    <property type="match status" value="1"/>
</dbReference>
<organism evidence="2 3">
    <name type="scientific">Apatococcus lobatus</name>
    <dbReference type="NCBI Taxonomy" id="904363"/>
    <lineage>
        <taxon>Eukaryota</taxon>
        <taxon>Viridiplantae</taxon>
        <taxon>Chlorophyta</taxon>
        <taxon>core chlorophytes</taxon>
        <taxon>Trebouxiophyceae</taxon>
        <taxon>Chlorellales</taxon>
        <taxon>Chlorellaceae</taxon>
        <taxon>Apatococcus</taxon>
    </lineage>
</organism>
<dbReference type="PANTHER" id="PTHR33591:SF4">
    <property type="entry name" value="OS08G0114100 PROTEIN"/>
    <property type="match status" value="1"/>
</dbReference>
<evidence type="ECO:0000259" key="1">
    <source>
        <dbReference type="Pfam" id="PF13225"/>
    </source>
</evidence>
<dbReference type="GO" id="GO:0005506">
    <property type="term" value="F:iron ion binding"/>
    <property type="evidence" value="ECO:0007669"/>
    <property type="project" value="InterPro"/>
</dbReference>
<protein>
    <recommendedName>
        <fullName evidence="1">Beta-carotene isomerase D27-like C-terminal domain-containing protein</fullName>
    </recommendedName>
</protein>
<dbReference type="AlphaFoldDB" id="A0AAW1QCB4"/>
<dbReference type="Proteomes" id="UP001438707">
    <property type="component" value="Unassembled WGS sequence"/>
</dbReference>